<accession>A0A7J7RPR3</accession>
<dbReference type="GO" id="GO:0005524">
    <property type="term" value="F:ATP binding"/>
    <property type="evidence" value="ECO:0007669"/>
    <property type="project" value="UniProtKB-KW"/>
</dbReference>
<protein>
    <submittedName>
        <fullName evidence="4">Uncharacterized protein</fullName>
    </submittedName>
</protein>
<evidence type="ECO:0000256" key="3">
    <source>
        <dbReference type="ARBA" id="ARBA00022840"/>
    </source>
</evidence>
<dbReference type="AlphaFoldDB" id="A0A7J7RPR3"/>
<organism evidence="4 5">
    <name type="scientific">Rhinolophus ferrumequinum</name>
    <name type="common">Greater horseshoe bat</name>
    <dbReference type="NCBI Taxonomy" id="59479"/>
    <lineage>
        <taxon>Eukaryota</taxon>
        <taxon>Metazoa</taxon>
        <taxon>Chordata</taxon>
        <taxon>Craniata</taxon>
        <taxon>Vertebrata</taxon>
        <taxon>Euteleostomi</taxon>
        <taxon>Mammalia</taxon>
        <taxon>Eutheria</taxon>
        <taxon>Laurasiatheria</taxon>
        <taxon>Chiroptera</taxon>
        <taxon>Yinpterochiroptera</taxon>
        <taxon>Rhinolophoidea</taxon>
        <taxon>Rhinolophidae</taxon>
        <taxon>Rhinolophinae</taxon>
        <taxon>Rhinolophus</taxon>
    </lineage>
</organism>
<dbReference type="InterPro" id="IPR029047">
    <property type="entry name" value="HSP70_peptide-bd_sf"/>
</dbReference>
<evidence type="ECO:0000256" key="2">
    <source>
        <dbReference type="ARBA" id="ARBA00022741"/>
    </source>
</evidence>
<dbReference type="PRINTS" id="PR00301">
    <property type="entry name" value="HEATSHOCK70"/>
</dbReference>
<dbReference type="PANTHER" id="PTHR19375">
    <property type="entry name" value="HEAT SHOCK PROTEIN 70KDA"/>
    <property type="match status" value="1"/>
</dbReference>
<sequence>MGGSTHILKIQKPLQDFFDGKELNKSINPDEAVAYGIETAGGVMTVLIKHNTTIPTKPTQTFTTCSDYQPGELIQVYIGEQAVTKGNNLLGKFELTGTPLALRGAPQTEVTFDIDANITNDVTNDRVL</sequence>
<name>A0A7J7RPR3_RHIFE</name>
<dbReference type="InterPro" id="IPR043129">
    <property type="entry name" value="ATPase_NBD"/>
</dbReference>
<comment type="caution">
    <text evidence="4">The sequence shown here is derived from an EMBL/GenBank/DDBJ whole genome shotgun (WGS) entry which is preliminary data.</text>
</comment>
<dbReference type="EMBL" id="JACAGC010000025">
    <property type="protein sequence ID" value="KAF6278109.1"/>
    <property type="molecule type" value="Genomic_DNA"/>
</dbReference>
<evidence type="ECO:0000313" key="4">
    <source>
        <dbReference type="EMBL" id="KAF6278109.1"/>
    </source>
</evidence>
<keyword evidence="3" id="KW-0067">ATP-binding</keyword>
<comment type="similarity">
    <text evidence="1">Belongs to the heat shock protein 70 family.</text>
</comment>
<gene>
    <name evidence="4" type="ORF">mRhiFer1_009393</name>
</gene>
<dbReference type="SUPFAM" id="SSF53067">
    <property type="entry name" value="Actin-like ATPase domain"/>
    <property type="match status" value="1"/>
</dbReference>
<dbReference type="Pfam" id="PF00012">
    <property type="entry name" value="HSP70"/>
    <property type="match status" value="1"/>
</dbReference>
<dbReference type="Proteomes" id="UP000585614">
    <property type="component" value="Unassembled WGS sequence"/>
</dbReference>
<evidence type="ECO:0000313" key="5">
    <source>
        <dbReference type="Proteomes" id="UP000585614"/>
    </source>
</evidence>
<reference evidence="4 5" key="1">
    <citation type="journal article" date="2020" name="Nature">
        <title>Six reference-quality genomes reveal evolution of bat adaptations.</title>
        <authorList>
            <person name="Jebb D."/>
            <person name="Huang Z."/>
            <person name="Pippel M."/>
            <person name="Hughes G.M."/>
            <person name="Lavrichenko K."/>
            <person name="Devanna P."/>
            <person name="Winkler S."/>
            <person name="Jermiin L.S."/>
            <person name="Skirmuntt E.C."/>
            <person name="Katzourakis A."/>
            <person name="Burkitt-Gray L."/>
            <person name="Ray D.A."/>
            <person name="Sullivan K.A.M."/>
            <person name="Roscito J.G."/>
            <person name="Kirilenko B.M."/>
            <person name="Davalos L.M."/>
            <person name="Corthals A.P."/>
            <person name="Power M.L."/>
            <person name="Jones G."/>
            <person name="Ransome R.D."/>
            <person name="Dechmann D.K.N."/>
            <person name="Locatelli A.G."/>
            <person name="Puechmaille S.J."/>
            <person name="Fedrigo O."/>
            <person name="Jarvis E.D."/>
            <person name="Hiller M."/>
            <person name="Vernes S.C."/>
            <person name="Myers E.W."/>
            <person name="Teeling E.C."/>
        </authorList>
    </citation>
    <scope>NUCLEOTIDE SEQUENCE [LARGE SCALE GENOMIC DNA]</scope>
    <source>
        <strain evidence="4">MRhiFer1</strain>
        <tissue evidence="4">Lung</tissue>
    </source>
</reference>
<dbReference type="Gene3D" id="3.30.420.40">
    <property type="match status" value="2"/>
</dbReference>
<dbReference type="Gene3D" id="2.60.34.10">
    <property type="entry name" value="Substrate Binding Domain Of DNAk, Chain A, domain 1"/>
    <property type="match status" value="1"/>
</dbReference>
<dbReference type="InterPro" id="IPR013126">
    <property type="entry name" value="Hsp_70_fam"/>
</dbReference>
<dbReference type="GO" id="GO:0140662">
    <property type="term" value="F:ATP-dependent protein folding chaperone"/>
    <property type="evidence" value="ECO:0007669"/>
    <property type="project" value="InterPro"/>
</dbReference>
<evidence type="ECO:0000256" key="1">
    <source>
        <dbReference type="ARBA" id="ARBA00007381"/>
    </source>
</evidence>
<proteinExistence type="inferred from homology"/>
<keyword evidence="2" id="KW-0547">Nucleotide-binding</keyword>
<dbReference type="SUPFAM" id="SSF100920">
    <property type="entry name" value="Heat shock protein 70kD (HSP70), peptide-binding domain"/>
    <property type="match status" value="1"/>
</dbReference>